<keyword evidence="8" id="KW-0408">Iron</keyword>
<keyword evidence="4" id="KW-0805">Transcription regulation</keyword>
<dbReference type="CDD" id="cd07153">
    <property type="entry name" value="Fur_like"/>
    <property type="match status" value="1"/>
</dbReference>
<keyword evidence="6" id="KW-0804">Transcription</keyword>
<comment type="similarity">
    <text evidence="1">Belongs to the Fur family.</text>
</comment>
<evidence type="ECO:0000256" key="4">
    <source>
        <dbReference type="ARBA" id="ARBA00023015"/>
    </source>
</evidence>
<comment type="cofactor">
    <cofactor evidence="7">
        <name>Zn(2+)</name>
        <dbReference type="ChEBI" id="CHEBI:29105"/>
    </cofactor>
    <text evidence="7">Binds 1 zinc ion per subunit.</text>
</comment>
<dbReference type="PANTHER" id="PTHR33202:SF7">
    <property type="entry name" value="FERRIC UPTAKE REGULATION PROTEIN"/>
    <property type="match status" value="1"/>
</dbReference>
<keyword evidence="3 7" id="KW-0862">Zinc</keyword>
<feature type="binding site" evidence="7">
    <location>
        <position position="192"/>
    </location>
    <ligand>
        <name>Zn(2+)</name>
        <dbReference type="ChEBI" id="CHEBI:29105"/>
    </ligand>
</feature>
<dbReference type="Gene3D" id="3.30.1490.190">
    <property type="match status" value="1"/>
</dbReference>
<sequence>MTRSAFLVKKKMRILADHLMCGEDARRQMRCRLSQTLLDMSCTYSIMIIRIVVNDFWTRGFSVQRARDRTIRMTKQRTAVLSVLRSTGEHPPADWVYSQVRRILPRISLGTVYRNLSEMRDAGLVLQLDFGEGASRFDFRTDPHYHIFCLKCGKVEDVMIPFRRTVEKAASKATGYKILSHTIQFKGICSSCMAGS</sequence>
<organism evidence="9 10">
    <name type="scientific">candidate division TA06 bacterium</name>
    <dbReference type="NCBI Taxonomy" id="2250710"/>
    <lineage>
        <taxon>Bacteria</taxon>
        <taxon>Bacteria division TA06</taxon>
    </lineage>
</organism>
<dbReference type="GO" id="GO:1900376">
    <property type="term" value="P:regulation of secondary metabolite biosynthetic process"/>
    <property type="evidence" value="ECO:0007669"/>
    <property type="project" value="TreeGrafter"/>
</dbReference>
<dbReference type="Proteomes" id="UP000315525">
    <property type="component" value="Unassembled WGS sequence"/>
</dbReference>
<evidence type="ECO:0000313" key="9">
    <source>
        <dbReference type="EMBL" id="TET45944.1"/>
    </source>
</evidence>
<accession>A0A523UTT7</accession>
<dbReference type="AlphaFoldDB" id="A0A523UTT7"/>
<evidence type="ECO:0000256" key="5">
    <source>
        <dbReference type="ARBA" id="ARBA00023125"/>
    </source>
</evidence>
<dbReference type="SUPFAM" id="SSF46785">
    <property type="entry name" value="Winged helix' DNA-binding domain"/>
    <property type="match status" value="1"/>
</dbReference>
<dbReference type="InterPro" id="IPR043135">
    <property type="entry name" value="Fur_C"/>
</dbReference>
<evidence type="ECO:0000256" key="1">
    <source>
        <dbReference type="ARBA" id="ARBA00007957"/>
    </source>
</evidence>
<dbReference type="InterPro" id="IPR036390">
    <property type="entry name" value="WH_DNA-bd_sf"/>
</dbReference>
<evidence type="ECO:0000256" key="6">
    <source>
        <dbReference type="ARBA" id="ARBA00023163"/>
    </source>
</evidence>
<dbReference type="InterPro" id="IPR036388">
    <property type="entry name" value="WH-like_DNA-bd_sf"/>
</dbReference>
<dbReference type="PANTHER" id="PTHR33202">
    <property type="entry name" value="ZINC UPTAKE REGULATION PROTEIN"/>
    <property type="match status" value="1"/>
</dbReference>
<dbReference type="InterPro" id="IPR002481">
    <property type="entry name" value="FUR"/>
</dbReference>
<feature type="binding site" evidence="7">
    <location>
        <position position="152"/>
    </location>
    <ligand>
        <name>Zn(2+)</name>
        <dbReference type="ChEBI" id="CHEBI:29105"/>
    </ligand>
</feature>
<dbReference type="GO" id="GO:0008270">
    <property type="term" value="F:zinc ion binding"/>
    <property type="evidence" value="ECO:0007669"/>
    <property type="project" value="TreeGrafter"/>
</dbReference>
<feature type="binding site" evidence="7">
    <location>
        <position position="149"/>
    </location>
    <ligand>
        <name>Zn(2+)</name>
        <dbReference type="ChEBI" id="CHEBI:29105"/>
    </ligand>
</feature>
<keyword evidence="7" id="KW-0479">Metal-binding</keyword>
<evidence type="ECO:0000256" key="7">
    <source>
        <dbReference type="PIRSR" id="PIRSR602481-1"/>
    </source>
</evidence>
<gene>
    <name evidence="9" type="ORF">E3J62_05930</name>
</gene>
<dbReference type="Gene3D" id="1.10.10.10">
    <property type="entry name" value="Winged helix-like DNA-binding domain superfamily/Winged helix DNA-binding domain"/>
    <property type="match status" value="1"/>
</dbReference>
<evidence type="ECO:0000313" key="10">
    <source>
        <dbReference type="Proteomes" id="UP000315525"/>
    </source>
</evidence>
<dbReference type="EMBL" id="SOJN01000072">
    <property type="protein sequence ID" value="TET45944.1"/>
    <property type="molecule type" value="Genomic_DNA"/>
</dbReference>
<evidence type="ECO:0000256" key="8">
    <source>
        <dbReference type="PIRSR" id="PIRSR602481-2"/>
    </source>
</evidence>
<evidence type="ECO:0000256" key="3">
    <source>
        <dbReference type="ARBA" id="ARBA00022833"/>
    </source>
</evidence>
<dbReference type="GO" id="GO:0000976">
    <property type="term" value="F:transcription cis-regulatory region binding"/>
    <property type="evidence" value="ECO:0007669"/>
    <property type="project" value="TreeGrafter"/>
</dbReference>
<comment type="caution">
    <text evidence="9">The sequence shown here is derived from an EMBL/GenBank/DDBJ whole genome shotgun (WGS) entry which is preliminary data.</text>
</comment>
<proteinExistence type="inferred from homology"/>
<keyword evidence="5" id="KW-0238">DNA-binding</keyword>
<name>A0A523UTT7_UNCT6</name>
<dbReference type="GO" id="GO:0003700">
    <property type="term" value="F:DNA-binding transcription factor activity"/>
    <property type="evidence" value="ECO:0007669"/>
    <property type="project" value="InterPro"/>
</dbReference>
<feature type="binding site" evidence="8">
    <location>
        <position position="181"/>
    </location>
    <ligand>
        <name>Fe cation</name>
        <dbReference type="ChEBI" id="CHEBI:24875"/>
    </ligand>
</feature>
<reference evidence="9 10" key="1">
    <citation type="submission" date="2019-03" db="EMBL/GenBank/DDBJ databases">
        <title>Metabolic potential of uncultured bacteria and archaea associated with petroleum seepage in deep-sea sediments.</title>
        <authorList>
            <person name="Dong X."/>
            <person name="Hubert C."/>
        </authorList>
    </citation>
    <scope>NUCLEOTIDE SEQUENCE [LARGE SCALE GENOMIC DNA]</scope>
    <source>
        <strain evidence="9">E44_bin18</strain>
    </source>
</reference>
<dbReference type="GO" id="GO:0045892">
    <property type="term" value="P:negative regulation of DNA-templated transcription"/>
    <property type="evidence" value="ECO:0007669"/>
    <property type="project" value="TreeGrafter"/>
</dbReference>
<keyword evidence="2" id="KW-0678">Repressor</keyword>
<comment type="cofactor">
    <cofactor evidence="8">
        <name>Mn(2+)</name>
        <dbReference type="ChEBI" id="CHEBI:29035"/>
    </cofactor>
    <cofactor evidence="8">
        <name>Fe(2+)</name>
        <dbReference type="ChEBI" id="CHEBI:29033"/>
    </cofactor>
    <text evidence="8">Binds 1 Mn(2+) or Fe(2+) ion per subunit.</text>
</comment>
<dbReference type="Pfam" id="PF01475">
    <property type="entry name" value="FUR"/>
    <property type="match status" value="1"/>
</dbReference>
<evidence type="ECO:0000256" key="2">
    <source>
        <dbReference type="ARBA" id="ARBA00022491"/>
    </source>
</evidence>
<protein>
    <submittedName>
        <fullName evidence="9">Transcriptional repressor</fullName>
    </submittedName>
</protein>
<feature type="binding site" evidence="7">
    <location>
        <position position="189"/>
    </location>
    <ligand>
        <name>Zn(2+)</name>
        <dbReference type="ChEBI" id="CHEBI:29105"/>
    </ligand>
</feature>